<name>A0A9N7Z4D7_PLEPL</name>
<accession>A0A9N7Z4D7</accession>
<reference evidence="2" key="1">
    <citation type="submission" date="2020-03" db="EMBL/GenBank/DDBJ databases">
        <authorList>
            <person name="Weist P."/>
        </authorList>
    </citation>
    <scope>NUCLEOTIDE SEQUENCE</scope>
</reference>
<organism evidence="2 3">
    <name type="scientific">Pleuronectes platessa</name>
    <name type="common">European plaice</name>
    <dbReference type="NCBI Taxonomy" id="8262"/>
    <lineage>
        <taxon>Eukaryota</taxon>
        <taxon>Metazoa</taxon>
        <taxon>Chordata</taxon>
        <taxon>Craniata</taxon>
        <taxon>Vertebrata</taxon>
        <taxon>Euteleostomi</taxon>
        <taxon>Actinopterygii</taxon>
        <taxon>Neopterygii</taxon>
        <taxon>Teleostei</taxon>
        <taxon>Neoteleostei</taxon>
        <taxon>Acanthomorphata</taxon>
        <taxon>Carangaria</taxon>
        <taxon>Pleuronectiformes</taxon>
        <taxon>Pleuronectoidei</taxon>
        <taxon>Pleuronectidae</taxon>
        <taxon>Pleuronectes</taxon>
    </lineage>
</organism>
<keyword evidence="3" id="KW-1185">Reference proteome</keyword>
<protein>
    <submittedName>
        <fullName evidence="2">Uncharacterized protein</fullName>
    </submittedName>
</protein>
<feature type="region of interest" description="Disordered" evidence="1">
    <location>
        <begin position="1"/>
        <end position="107"/>
    </location>
</feature>
<dbReference type="Proteomes" id="UP001153269">
    <property type="component" value="Unassembled WGS sequence"/>
</dbReference>
<sequence>MARRETKRRNVQQSGCRQDPGRRRRTRRPGKKRTRVAIRRQVGRKLCKTENRKPRAGTRRQEASQQWQAMGDGEARAQEKQAGRDGTSGNSHRQRKGAGPPAATRMD</sequence>
<dbReference type="AlphaFoldDB" id="A0A9N7Z4D7"/>
<proteinExistence type="predicted"/>
<evidence type="ECO:0000313" key="3">
    <source>
        <dbReference type="Proteomes" id="UP001153269"/>
    </source>
</evidence>
<dbReference type="EMBL" id="CADEAL010004015">
    <property type="protein sequence ID" value="CAB1449417.1"/>
    <property type="molecule type" value="Genomic_DNA"/>
</dbReference>
<evidence type="ECO:0000256" key="1">
    <source>
        <dbReference type="SAM" id="MobiDB-lite"/>
    </source>
</evidence>
<feature type="compositionally biased region" description="Basic residues" evidence="1">
    <location>
        <begin position="22"/>
        <end position="46"/>
    </location>
</feature>
<evidence type="ECO:0000313" key="2">
    <source>
        <dbReference type="EMBL" id="CAB1449417.1"/>
    </source>
</evidence>
<feature type="compositionally biased region" description="Basic and acidic residues" evidence="1">
    <location>
        <begin position="73"/>
        <end position="83"/>
    </location>
</feature>
<comment type="caution">
    <text evidence="2">The sequence shown here is derived from an EMBL/GenBank/DDBJ whole genome shotgun (WGS) entry which is preliminary data.</text>
</comment>
<feature type="compositionally biased region" description="Basic residues" evidence="1">
    <location>
        <begin position="1"/>
        <end position="10"/>
    </location>
</feature>
<gene>
    <name evidence="2" type="ORF">PLEPLA_LOCUS37099</name>
</gene>